<comment type="similarity">
    <text evidence="2 12">Belongs to the ATPase protein 8 family.</text>
</comment>
<keyword evidence="4 12" id="KW-0813">Transport</keyword>
<evidence type="ECO:0000256" key="13">
    <source>
        <dbReference type="SAM" id="Phobius"/>
    </source>
</evidence>
<feature type="transmembrane region" description="Helical" evidence="13">
    <location>
        <begin position="12"/>
        <end position="32"/>
    </location>
</feature>
<sequence length="51" mass="6431">MPQMAPLNWLTLFIYFSLIFFMFMLMNYYIFLYPSHKKLISSVYIHKSWKW</sequence>
<evidence type="ECO:0000256" key="2">
    <source>
        <dbReference type="ARBA" id="ARBA00008892"/>
    </source>
</evidence>
<evidence type="ECO:0000256" key="8">
    <source>
        <dbReference type="ARBA" id="ARBA00022989"/>
    </source>
</evidence>
<dbReference type="InterPro" id="IPR001421">
    <property type="entry name" value="ATP8_metazoa"/>
</dbReference>
<evidence type="ECO:0000256" key="9">
    <source>
        <dbReference type="ARBA" id="ARBA00023065"/>
    </source>
</evidence>
<evidence type="ECO:0000256" key="5">
    <source>
        <dbReference type="ARBA" id="ARBA00022547"/>
    </source>
</evidence>
<keyword evidence="8 13" id="KW-1133">Transmembrane helix</keyword>
<geneLocation type="mitochondrion" evidence="14"/>
<keyword evidence="11 13" id="KW-0472">Membrane</keyword>
<dbReference type="AlphaFoldDB" id="A0A0S2MPA2"/>
<keyword evidence="10 12" id="KW-0496">Mitochondrion</keyword>
<keyword evidence="5 12" id="KW-0138">CF(0)</keyword>
<dbReference type="GO" id="GO:0031966">
    <property type="term" value="C:mitochondrial membrane"/>
    <property type="evidence" value="ECO:0007669"/>
    <property type="project" value="UniProtKB-SubCell"/>
</dbReference>
<keyword evidence="9 12" id="KW-0406">Ion transport</keyword>
<name>A0A0S2MPA2_9CUCU</name>
<evidence type="ECO:0000256" key="7">
    <source>
        <dbReference type="ARBA" id="ARBA00022781"/>
    </source>
</evidence>
<dbReference type="GO" id="GO:0015078">
    <property type="term" value="F:proton transmembrane transporter activity"/>
    <property type="evidence" value="ECO:0007669"/>
    <property type="project" value="InterPro"/>
</dbReference>
<keyword evidence="7 12" id="KW-0375">Hydrogen ion transport</keyword>
<proteinExistence type="inferred from homology"/>
<dbReference type="GO" id="GO:0045259">
    <property type="term" value="C:proton-transporting ATP synthase complex"/>
    <property type="evidence" value="ECO:0007669"/>
    <property type="project" value="UniProtKB-KW"/>
</dbReference>
<reference evidence="14" key="1">
    <citation type="submission" date="2012-06" db="EMBL/GenBank/DDBJ databases">
        <title>Mitogenomics of the Coleoptera under dense taxon sampling.</title>
        <authorList>
            <person name="Timmermans M.J.T.N."/>
            <person name="Lim J."/>
            <person name="Dodsworth S."/>
            <person name="Haran J."/>
            <person name="Ahrens D."/>
            <person name="Bocak L."/>
            <person name="London A."/>
            <person name="Culverwell L."/>
            <person name="Vogler A.P."/>
        </authorList>
    </citation>
    <scope>NUCLEOTIDE SEQUENCE</scope>
</reference>
<evidence type="ECO:0000256" key="1">
    <source>
        <dbReference type="ARBA" id="ARBA00004304"/>
    </source>
</evidence>
<comment type="subcellular location">
    <subcellularLocation>
        <location evidence="1 12">Mitochondrion membrane</location>
        <topology evidence="1 12">Single-pass membrane protein</topology>
    </subcellularLocation>
</comment>
<evidence type="ECO:0000313" key="14">
    <source>
        <dbReference type="EMBL" id="ALO76556.1"/>
    </source>
</evidence>
<organism evidence="14">
    <name type="scientific">Urodontus sp. URO01</name>
    <dbReference type="NCBI Taxonomy" id="1205589"/>
    <lineage>
        <taxon>Eukaryota</taxon>
        <taxon>Metazoa</taxon>
        <taxon>Ecdysozoa</taxon>
        <taxon>Arthropoda</taxon>
        <taxon>Hexapoda</taxon>
        <taxon>Insecta</taxon>
        <taxon>Pterygota</taxon>
        <taxon>Neoptera</taxon>
        <taxon>Endopterygota</taxon>
        <taxon>Coleoptera</taxon>
        <taxon>Polyphaga</taxon>
        <taxon>Cucujiformia</taxon>
        <taxon>Anthribidae</taxon>
        <taxon>Urodontinae</taxon>
        <taxon>Urodontus</taxon>
    </lineage>
</organism>
<evidence type="ECO:0000256" key="4">
    <source>
        <dbReference type="ARBA" id="ARBA00022448"/>
    </source>
</evidence>
<dbReference type="EMBL" id="JX412764">
    <property type="protein sequence ID" value="ALO76556.1"/>
    <property type="molecule type" value="Genomic_DNA"/>
</dbReference>
<keyword evidence="6 12" id="KW-0812">Transmembrane</keyword>
<comment type="subunit">
    <text evidence="3">F-type ATPases have 2 components, CF(1) - the catalytic core - and CF(0) - the membrane proton channel.</text>
</comment>
<accession>A0A0S2MPA2</accession>
<evidence type="ECO:0000256" key="6">
    <source>
        <dbReference type="ARBA" id="ARBA00022692"/>
    </source>
</evidence>
<evidence type="ECO:0000256" key="3">
    <source>
        <dbReference type="ARBA" id="ARBA00011291"/>
    </source>
</evidence>
<evidence type="ECO:0000256" key="12">
    <source>
        <dbReference type="RuleBase" id="RU003661"/>
    </source>
</evidence>
<protein>
    <recommendedName>
        <fullName evidence="12">ATP synthase complex subunit 8</fullName>
    </recommendedName>
</protein>
<dbReference type="Pfam" id="PF00895">
    <property type="entry name" value="ATP-synt_8"/>
    <property type="match status" value="1"/>
</dbReference>
<dbReference type="GO" id="GO:0015986">
    <property type="term" value="P:proton motive force-driven ATP synthesis"/>
    <property type="evidence" value="ECO:0007669"/>
    <property type="project" value="InterPro"/>
</dbReference>
<evidence type="ECO:0000256" key="11">
    <source>
        <dbReference type="ARBA" id="ARBA00023136"/>
    </source>
</evidence>
<evidence type="ECO:0000256" key="10">
    <source>
        <dbReference type="ARBA" id="ARBA00023128"/>
    </source>
</evidence>
<gene>
    <name evidence="14" type="primary">atp8</name>
</gene>